<evidence type="ECO:0000256" key="1">
    <source>
        <dbReference type="SAM" id="SignalP"/>
    </source>
</evidence>
<dbReference type="RefSeq" id="WP_257310802.1">
    <property type="nucleotide sequence ID" value="NZ_JANFDG010000001.1"/>
</dbReference>
<comment type="caution">
    <text evidence="2">The sequence shown here is derived from an EMBL/GenBank/DDBJ whole genome shotgun (WGS) entry which is preliminary data.</text>
</comment>
<proteinExistence type="predicted"/>
<evidence type="ECO:0000313" key="3">
    <source>
        <dbReference type="Proteomes" id="UP001595377"/>
    </source>
</evidence>
<reference evidence="3" key="1">
    <citation type="journal article" date="2019" name="Int. J. Syst. Evol. Microbiol.">
        <title>The Global Catalogue of Microorganisms (GCM) 10K type strain sequencing project: providing services to taxonomists for standard genome sequencing and annotation.</title>
        <authorList>
            <consortium name="The Broad Institute Genomics Platform"/>
            <consortium name="The Broad Institute Genome Sequencing Center for Infectious Disease"/>
            <person name="Wu L."/>
            <person name="Ma J."/>
        </authorList>
    </citation>
    <scope>NUCLEOTIDE SEQUENCE [LARGE SCALE GENOMIC DNA]</scope>
    <source>
        <strain evidence="3">KCTC 52677</strain>
    </source>
</reference>
<accession>A0ABV7DEJ4</accession>
<keyword evidence="3" id="KW-1185">Reference proteome</keyword>
<feature type="signal peptide" evidence="1">
    <location>
        <begin position="1"/>
        <end position="17"/>
    </location>
</feature>
<evidence type="ECO:0000313" key="2">
    <source>
        <dbReference type="EMBL" id="MFC3073097.1"/>
    </source>
</evidence>
<keyword evidence="1" id="KW-0732">Signal</keyword>
<name>A0ABV7DEJ4_9HYPH</name>
<sequence length="145" mass="15220">MRILPLCLALVASPAYATDGFGCTAKDGNLAFTAEAGFSYSIGGGLLNFRGELALPAGLAPQGLENVALEPSHLAHDWLYDGELRLLVHAETGGDLPFASADLVVMTKATEDETAYAGDYTLILYRADGDGEPLRRTGRVTCSVG</sequence>
<feature type="chain" id="PRO_5046084234" evidence="1">
    <location>
        <begin position="18"/>
        <end position="145"/>
    </location>
</feature>
<organism evidence="2 3">
    <name type="scientific">Shinella pollutisoli</name>
    <dbReference type="NCBI Taxonomy" id="2250594"/>
    <lineage>
        <taxon>Bacteria</taxon>
        <taxon>Pseudomonadati</taxon>
        <taxon>Pseudomonadota</taxon>
        <taxon>Alphaproteobacteria</taxon>
        <taxon>Hyphomicrobiales</taxon>
        <taxon>Rhizobiaceae</taxon>
        <taxon>Shinella</taxon>
    </lineage>
</organism>
<protein>
    <submittedName>
        <fullName evidence="2">Uncharacterized protein</fullName>
    </submittedName>
</protein>
<dbReference type="EMBL" id="JBHRSP010000015">
    <property type="protein sequence ID" value="MFC3073097.1"/>
    <property type="molecule type" value="Genomic_DNA"/>
</dbReference>
<gene>
    <name evidence="2" type="ORF">ACFOHH_08290</name>
</gene>
<dbReference type="Proteomes" id="UP001595377">
    <property type="component" value="Unassembled WGS sequence"/>
</dbReference>